<sequence>MALAVLVAVEPSQQPGCGSSLKASLRLLFPTSRAAPSQHQRCSICCNVTGEQGFVPVGHTKGPCELDLLL</sequence>
<organism evidence="1 2">
    <name type="scientific">Perca flavescens</name>
    <name type="common">American yellow perch</name>
    <name type="synonym">Morone flavescens</name>
    <dbReference type="NCBI Taxonomy" id="8167"/>
    <lineage>
        <taxon>Eukaryota</taxon>
        <taxon>Metazoa</taxon>
        <taxon>Chordata</taxon>
        <taxon>Craniata</taxon>
        <taxon>Vertebrata</taxon>
        <taxon>Euteleostomi</taxon>
        <taxon>Actinopterygii</taxon>
        <taxon>Neopterygii</taxon>
        <taxon>Teleostei</taxon>
        <taxon>Neoteleostei</taxon>
        <taxon>Acanthomorphata</taxon>
        <taxon>Eupercaria</taxon>
        <taxon>Perciformes</taxon>
        <taxon>Percoidei</taxon>
        <taxon>Percidae</taxon>
        <taxon>Percinae</taxon>
        <taxon>Perca</taxon>
    </lineage>
</organism>
<proteinExistence type="predicted"/>
<comment type="caution">
    <text evidence="1">The sequence shown here is derived from an EMBL/GenBank/DDBJ whole genome shotgun (WGS) entry which is preliminary data.</text>
</comment>
<protein>
    <submittedName>
        <fullName evidence="1">Uncharacterized protein</fullName>
    </submittedName>
</protein>
<keyword evidence="2" id="KW-1185">Reference proteome</keyword>
<dbReference type="EMBL" id="SCKG01000003">
    <property type="protein sequence ID" value="TDH14736.1"/>
    <property type="molecule type" value="Genomic_DNA"/>
</dbReference>
<evidence type="ECO:0000313" key="1">
    <source>
        <dbReference type="EMBL" id="TDH14736.1"/>
    </source>
</evidence>
<name>A0A484DH05_PERFV</name>
<evidence type="ECO:0000313" key="2">
    <source>
        <dbReference type="Proteomes" id="UP000295070"/>
    </source>
</evidence>
<dbReference type="Proteomes" id="UP000295070">
    <property type="component" value="Chromosome 3"/>
</dbReference>
<gene>
    <name evidence="1" type="ORF">EPR50_G00023770</name>
</gene>
<dbReference type="AlphaFoldDB" id="A0A484DH05"/>
<accession>A0A484DH05</accession>
<reference evidence="1 2" key="1">
    <citation type="submission" date="2019-01" db="EMBL/GenBank/DDBJ databases">
        <title>A chromosome-scale genome assembly of the yellow perch, Perca flavescens.</title>
        <authorList>
            <person name="Feron R."/>
            <person name="Morvezen R."/>
            <person name="Bestin A."/>
            <person name="Haffray P."/>
            <person name="Klopp C."/>
            <person name="Zahm M."/>
            <person name="Cabau C."/>
            <person name="Roques C."/>
            <person name="Donnadieu C."/>
            <person name="Bouchez O."/>
            <person name="Christie M."/>
            <person name="Larson W."/>
            <person name="Guiguen Y."/>
        </authorList>
    </citation>
    <scope>NUCLEOTIDE SEQUENCE [LARGE SCALE GENOMIC DNA]</scope>
    <source>
        <strain evidence="1">YP-PL-M2</strain>
        <tissue evidence="1">Blood</tissue>
    </source>
</reference>